<evidence type="ECO:0000313" key="3">
    <source>
        <dbReference type="Proteomes" id="UP000051643"/>
    </source>
</evidence>
<protein>
    <submittedName>
        <fullName evidence="2">Uncharacterized protein</fullName>
    </submittedName>
</protein>
<accession>A0A0Q9ZNE3</accession>
<keyword evidence="3" id="KW-1185">Reference proteome</keyword>
<proteinExistence type="predicted"/>
<dbReference type="AlphaFoldDB" id="A0A0Q9ZNE3"/>
<sequence length="59" mass="6705">MAENRLFLSLFFSITVIFFFAAGLLQTKELVFAPSIILLDIFNNLLNTELQCFKLKCGS</sequence>
<evidence type="ECO:0000256" key="1">
    <source>
        <dbReference type="SAM" id="Phobius"/>
    </source>
</evidence>
<feature type="transmembrane region" description="Helical" evidence="1">
    <location>
        <begin position="6"/>
        <end position="25"/>
    </location>
</feature>
<keyword evidence="1" id="KW-0812">Transmembrane</keyword>
<dbReference type="Proteomes" id="UP000051643">
    <property type="component" value="Unassembled WGS sequence"/>
</dbReference>
<reference evidence="2" key="1">
    <citation type="submission" date="2015-10" db="EMBL/GenBank/DDBJ databases">
        <title>Draft genome sequence of Salegentibacter mishustinae KCTC 12263.</title>
        <authorList>
            <person name="Lin W."/>
            <person name="Zheng Q."/>
        </authorList>
    </citation>
    <scope>NUCLEOTIDE SEQUENCE [LARGE SCALE GENOMIC DNA]</scope>
    <source>
        <strain evidence="2">KCTC 12263</strain>
    </source>
</reference>
<name>A0A0Q9ZNE3_9FLAO</name>
<evidence type="ECO:0000313" key="2">
    <source>
        <dbReference type="EMBL" id="KRG30529.1"/>
    </source>
</evidence>
<keyword evidence="1" id="KW-0472">Membrane</keyword>
<comment type="caution">
    <text evidence="2">The sequence shown here is derived from an EMBL/GenBank/DDBJ whole genome shotgun (WGS) entry which is preliminary data.</text>
</comment>
<keyword evidence="1" id="KW-1133">Transmembrane helix</keyword>
<gene>
    <name evidence="2" type="ORF">APR42_01290</name>
</gene>
<organism evidence="2 3">
    <name type="scientific">Salegentibacter mishustinae</name>
    <dbReference type="NCBI Taxonomy" id="270918"/>
    <lineage>
        <taxon>Bacteria</taxon>
        <taxon>Pseudomonadati</taxon>
        <taxon>Bacteroidota</taxon>
        <taxon>Flavobacteriia</taxon>
        <taxon>Flavobacteriales</taxon>
        <taxon>Flavobacteriaceae</taxon>
        <taxon>Salegentibacter</taxon>
    </lineage>
</organism>
<dbReference type="EMBL" id="LKTP01000001">
    <property type="protein sequence ID" value="KRG30529.1"/>
    <property type="molecule type" value="Genomic_DNA"/>
</dbReference>